<dbReference type="PANTHER" id="PTHR12526">
    <property type="entry name" value="GLYCOSYLTRANSFERASE"/>
    <property type="match status" value="1"/>
</dbReference>
<comment type="caution">
    <text evidence="3">The sequence shown here is derived from an EMBL/GenBank/DDBJ whole genome shotgun (WGS) entry which is preliminary data.</text>
</comment>
<protein>
    <submittedName>
        <fullName evidence="3">Glycosyltransferase</fullName>
        <ecNumber evidence="3">2.4.-.-</ecNumber>
    </submittedName>
</protein>
<dbReference type="Gene3D" id="3.40.50.2000">
    <property type="entry name" value="Glycogen Phosphorylase B"/>
    <property type="match status" value="2"/>
</dbReference>
<gene>
    <name evidence="3" type="ORF">ACFQBM_08195</name>
</gene>
<name>A0ABW1YKI6_9GAMM</name>
<keyword evidence="4" id="KW-1185">Reference proteome</keyword>
<dbReference type="Pfam" id="PF13439">
    <property type="entry name" value="Glyco_transf_4"/>
    <property type="match status" value="1"/>
</dbReference>
<evidence type="ECO:0000313" key="4">
    <source>
        <dbReference type="Proteomes" id="UP001596425"/>
    </source>
</evidence>
<reference evidence="4" key="1">
    <citation type="journal article" date="2019" name="Int. J. Syst. Evol. Microbiol.">
        <title>The Global Catalogue of Microorganisms (GCM) 10K type strain sequencing project: providing services to taxonomists for standard genome sequencing and annotation.</title>
        <authorList>
            <consortium name="The Broad Institute Genomics Platform"/>
            <consortium name="The Broad Institute Genome Sequencing Center for Infectious Disease"/>
            <person name="Wu L."/>
            <person name="Ma J."/>
        </authorList>
    </citation>
    <scope>NUCLEOTIDE SEQUENCE [LARGE SCALE GENOMIC DNA]</scope>
    <source>
        <strain evidence="4">CGMCC 1.13718</strain>
    </source>
</reference>
<keyword evidence="3" id="KW-0328">Glycosyltransferase</keyword>
<dbReference type="SUPFAM" id="SSF53756">
    <property type="entry name" value="UDP-Glycosyltransferase/glycogen phosphorylase"/>
    <property type="match status" value="1"/>
</dbReference>
<dbReference type="Pfam" id="PF00534">
    <property type="entry name" value="Glycos_transf_1"/>
    <property type="match status" value="1"/>
</dbReference>
<dbReference type="InterPro" id="IPR001296">
    <property type="entry name" value="Glyco_trans_1"/>
</dbReference>
<keyword evidence="3" id="KW-0808">Transferase</keyword>
<dbReference type="Proteomes" id="UP001596425">
    <property type="component" value="Unassembled WGS sequence"/>
</dbReference>
<proteinExistence type="predicted"/>
<dbReference type="EMBL" id="JBHSVR010000001">
    <property type="protein sequence ID" value="MFC6633256.1"/>
    <property type="molecule type" value="Genomic_DNA"/>
</dbReference>
<feature type="domain" description="Glycosyl transferase family 1" evidence="1">
    <location>
        <begin position="166"/>
        <end position="323"/>
    </location>
</feature>
<organism evidence="3 4">
    <name type="scientific">Microbulbifer taiwanensis</name>
    <dbReference type="NCBI Taxonomy" id="986746"/>
    <lineage>
        <taxon>Bacteria</taxon>
        <taxon>Pseudomonadati</taxon>
        <taxon>Pseudomonadota</taxon>
        <taxon>Gammaproteobacteria</taxon>
        <taxon>Cellvibrionales</taxon>
        <taxon>Microbulbiferaceae</taxon>
        <taxon>Microbulbifer</taxon>
    </lineage>
</organism>
<dbReference type="InterPro" id="IPR028098">
    <property type="entry name" value="Glyco_trans_4-like_N"/>
</dbReference>
<feature type="domain" description="Glycosyltransferase subfamily 4-like N-terminal" evidence="2">
    <location>
        <begin position="18"/>
        <end position="156"/>
    </location>
</feature>
<evidence type="ECO:0000313" key="3">
    <source>
        <dbReference type="EMBL" id="MFC6633256.1"/>
    </source>
</evidence>
<dbReference type="CDD" id="cd03811">
    <property type="entry name" value="GT4_GT28_WabH-like"/>
    <property type="match status" value="1"/>
</dbReference>
<sequence>MNDKPIRVAQVLAGAEHGGAENFFVRLVSGLNERPQIDEKAFIRNHDHRVQSLRNNGVETEGFKFGGKLDFLGRKAYRKSLSSWRPDIVMTWMGRASIITPHSDDYLLVNRLGHYYNLKYYNHADYWVGISKGICQHMIDGGFPRERIFHIPNFADETPVEPLPRNSFDTPEDRPLILAAGRLHENKAFDVLLHSLVQIPDAMLWLAGTGPEEKNLKALCNKLGLDERVRFLGWRNDVTSLMRTADLFVCPSRHEGLGSIVMESWAHRCPIVATNSQGPGEAITDGLSGLITPIDDADALAQAIKSVLDNPELRQSLIEGAAEVYAKGYSRQHIVDAYIELYQQLMAKRREL</sequence>
<evidence type="ECO:0000259" key="2">
    <source>
        <dbReference type="Pfam" id="PF13439"/>
    </source>
</evidence>
<accession>A0ABW1YKI6</accession>
<dbReference type="EC" id="2.4.-.-" evidence="3"/>
<evidence type="ECO:0000259" key="1">
    <source>
        <dbReference type="Pfam" id="PF00534"/>
    </source>
</evidence>
<dbReference type="RefSeq" id="WP_193189270.1">
    <property type="nucleotide sequence ID" value="NZ_JACZFR010000006.1"/>
</dbReference>
<dbReference type="GO" id="GO:0016757">
    <property type="term" value="F:glycosyltransferase activity"/>
    <property type="evidence" value="ECO:0007669"/>
    <property type="project" value="UniProtKB-KW"/>
</dbReference>